<dbReference type="AlphaFoldDB" id="A0AAD7K506"/>
<gene>
    <name evidence="2" type="ORF">B0H16DRAFT_1712234</name>
</gene>
<dbReference type="EMBL" id="JARKIB010000008">
    <property type="protein sequence ID" value="KAJ7777197.1"/>
    <property type="molecule type" value="Genomic_DNA"/>
</dbReference>
<protein>
    <submittedName>
        <fullName evidence="2">Uncharacterized protein</fullName>
    </submittedName>
</protein>
<sequence>MPDWMLSTWKEWALDTNEQNKNRAFWAMAPRPRGGTLRKLTAYIQKHGQEVDGCPFVDNYHTIRSRDARGLQLWLSLNYVPNPKDSITERDKSIRVNMALLRMLAVPNAYEDAVLAHDLTIADKPEYENWPGHITEGLGEIVVAEHLSGLGVTVAVANDAWAYAVNYLDALITHPREGWEPATLVKMREHISTRMEDVGIPVGLVDYLPRTPGLPWPDAEITRIQEDGLFLEDIPTTPPPGSTERGKITCVRSGIPKRKYAGNDAVARGAGAHRRAIGGRGRGGYRGRGNMGGGERGEYRGEPRTEQSRSLYTSTHAPRAGPSQPAQREQHAPHPPSSSNPTASQQVQSFHPPSTSIMSPSAGQPPSQAAPMQYYQQPQQFPAAVVQPPVQWNTAGPAAPLTFGTPNPPSAVPTSSLTPSFISYEGRTYHLGPSSAPSNIAAPSPQSLAGLQPHHFIPTNMVGPAAGVHHPYPYATVAPASINASNPGLIGTPMTDLYHALPAPTSDMANGFDMQTAAARPPLQRASINSPEELFQLLRLMADSEKLTIRTNVVGRDALMSFREFNPFFKKFAPYKKHKGGYLIPADYVATPEIAAAIPNWADFRNTMFTKELMIHAAGVGKTATNEVHILIGRASQLNNDLGSYLRTGHRSDVEATDKTRELEDRYGGMQYKEFKAMLQEEIEENKAGPSRPRKTAAKSKRARTEEASDEEVERPKKSNKAVDKELRKLEKRVKELKKLKVKDDGISSDNLDGDTAYSAFSPFVFSRLRPGAILRILQPSGLGCYTYPPYAASPVSWPFIFSRPRPGAIFANTAGSYACPLYAASPASSPFVFSRLRPGVIFANTAGSYTCPPCAASPASSPFVFSRPRPGVIFRRKADIAGLMHHASSPCFTTPLGRFVVGSQY</sequence>
<feature type="compositionally biased region" description="Basic and acidic residues" evidence="1">
    <location>
        <begin position="295"/>
        <end position="307"/>
    </location>
</feature>
<evidence type="ECO:0000313" key="2">
    <source>
        <dbReference type="EMBL" id="KAJ7777197.1"/>
    </source>
</evidence>
<feature type="compositionally biased region" description="Basic residues" evidence="1">
    <location>
        <begin position="692"/>
        <end position="702"/>
    </location>
</feature>
<evidence type="ECO:0000313" key="3">
    <source>
        <dbReference type="Proteomes" id="UP001215598"/>
    </source>
</evidence>
<reference evidence="2" key="1">
    <citation type="submission" date="2023-03" db="EMBL/GenBank/DDBJ databases">
        <title>Massive genome expansion in bonnet fungi (Mycena s.s.) driven by repeated elements and novel gene families across ecological guilds.</title>
        <authorList>
            <consortium name="Lawrence Berkeley National Laboratory"/>
            <person name="Harder C.B."/>
            <person name="Miyauchi S."/>
            <person name="Viragh M."/>
            <person name="Kuo A."/>
            <person name="Thoen E."/>
            <person name="Andreopoulos B."/>
            <person name="Lu D."/>
            <person name="Skrede I."/>
            <person name="Drula E."/>
            <person name="Henrissat B."/>
            <person name="Morin E."/>
            <person name="Kohler A."/>
            <person name="Barry K."/>
            <person name="LaButti K."/>
            <person name="Morin E."/>
            <person name="Salamov A."/>
            <person name="Lipzen A."/>
            <person name="Mereny Z."/>
            <person name="Hegedus B."/>
            <person name="Baldrian P."/>
            <person name="Stursova M."/>
            <person name="Weitz H."/>
            <person name="Taylor A."/>
            <person name="Grigoriev I.V."/>
            <person name="Nagy L.G."/>
            <person name="Martin F."/>
            <person name="Kauserud H."/>
        </authorList>
    </citation>
    <scope>NUCLEOTIDE SEQUENCE</scope>
    <source>
        <strain evidence="2">CBHHK182m</strain>
    </source>
</reference>
<feature type="region of interest" description="Disordered" evidence="1">
    <location>
        <begin position="266"/>
        <end position="371"/>
    </location>
</feature>
<dbReference type="Proteomes" id="UP001215598">
    <property type="component" value="Unassembled WGS sequence"/>
</dbReference>
<feature type="compositionally biased region" description="Basic and acidic residues" evidence="1">
    <location>
        <begin position="714"/>
        <end position="724"/>
    </location>
</feature>
<feature type="compositionally biased region" description="Low complexity" evidence="1">
    <location>
        <begin position="358"/>
        <end position="371"/>
    </location>
</feature>
<keyword evidence="3" id="KW-1185">Reference proteome</keyword>
<feature type="region of interest" description="Disordered" evidence="1">
    <location>
        <begin position="683"/>
        <end position="724"/>
    </location>
</feature>
<feature type="compositionally biased region" description="Polar residues" evidence="1">
    <location>
        <begin position="339"/>
        <end position="357"/>
    </location>
</feature>
<name>A0AAD7K506_9AGAR</name>
<organism evidence="2 3">
    <name type="scientific">Mycena metata</name>
    <dbReference type="NCBI Taxonomy" id="1033252"/>
    <lineage>
        <taxon>Eukaryota</taxon>
        <taxon>Fungi</taxon>
        <taxon>Dikarya</taxon>
        <taxon>Basidiomycota</taxon>
        <taxon>Agaricomycotina</taxon>
        <taxon>Agaricomycetes</taxon>
        <taxon>Agaricomycetidae</taxon>
        <taxon>Agaricales</taxon>
        <taxon>Marasmiineae</taxon>
        <taxon>Mycenaceae</taxon>
        <taxon>Mycena</taxon>
    </lineage>
</organism>
<accession>A0AAD7K506</accession>
<proteinExistence type="predicted"/>
<feature type="compositionally biased region" description="Gly residues" evidence="1">
    <location>
        <begin position="278"/>
        <end position="294"/>
    </location>
</feature>
<comment type="caution">
    <text evidence="2">The sequence shown here is derived from an EMBL/GenBank/DDBJ whole genome shotgun (WGS) entry which is preliminary data.</text>
</comment>
<evidence type="ECO:0000256" key="1">
    <source>
        <dbReference type="SAM" id="MobiDB-lite"/>
    </source>
</evidence>